<proteinExistence type="predicted"/>
<dbReference type="Proteomes" id="UP000245880">
    <property type="component" value="Unassembled WGS sequence"/>
</dbReference>
<evidence type="ECO:0000313" key="2">
    <source>
        <dbReference type="EMBL" id="PWJ59651.1"/>
    </source>
</evidence>
<dbReference type="RefSeq" id="WP_109673498.1">
    <property type="nucleotide sequence ID" value="NZ_QGDT01000002.1"/>
</dbReference>
<dbReference type="OrthoDB" id="9891083at2"/>
<dbReference type="EMBL" id="QGDT01000002">
    <property type="protein sequence ID" value="PWJ59651.1"/>
    <property type="molecule type" value="Genomic_DNA"/>
</dbReference>
<keyword evidence="1" id="KW-0175">Coiled coil</keyword>
<name>A0A316AQB7_9BACT</name>
<evidence type="ECO:0000313" key="3">
    <source>
        <dbReference type="Proteomes" id="UP000245880"/>
    </source>
</evidence>
<evidence type="ECO:0000256" key="1">
    <source>
        <dbReference type="SAM" id="Coils"/>
    </source>
</evidence>
<protein>
    <submittedName>
        <fullName evidence="2">Uncharacterized protein</fullName>
    </submittedName>
</protein>
<accession>A0A316AQB7</accession>
<comment type="caution">
    <text evidence="2">The sequence shown here is derived from an EMBL/GenBank/DDBJ whole genome shotgun (WGS) entry which is preliminary data.</text>
</comment>
<dbReference type="AlphaFoldDB" id="A0A316AQB7"/>
<gene>
    <name evidence="2" type="ORF">CLV98_102485</name>
</gene>
<reference evidence="2 3" key="1">
    <citation type="submission" date="2018-03" db="EMBL/GenBank/DDBJ databases">
        <title>Genomic Encyclopedia of Archaeal and Bacterial Type Strains, Phase II (KMG-II): from individual species to whole genera.</title>
        <authorList>
            <person name="Goeker M."/>
        </authorList>
    </citation>
    <scope>NUCLEOTIDE SEQUENCE [LARGE SCALE GENOMIC DNA]</scope>
    <source>
        <strain evidence="2 3">DSM 100346</strain>
    </source>
</reference>
<organism evidence="2 3">
    <name type="scientific">Dyadobacter jejuensis</name>
    <dbReference type="NCBI Taxonomy" id="1082580"/>
    <lineage>
        <taxon>Bacteria</taxon>
        <taxon>Pseudomonadati</taxon>
        <taxon>Bacteroidota</taxon>
        <taxon>Cytophagia</taxon>
        <taxon>Cytophagales</taxon>
        <taxon>Spirosomataceae</taxon>
        <taxon>Dyadobacter</taxon>
    </lineage>
</organism>
<keyword evidence="3" id="KW-1185">Reference proteome</keyword>
<feature type="coiled-coil region" evidence="1">
    <location>
        <begin position="20"/>
        <end position="65"/>
    </location>
</feature>
<sequence>MENTTTNWEKEALNSKLDSLHNLTMEAKEYYQKLLQSNNEVPYILGQLHREVSQLHLQVSQYEQNVGVLSNK</sequence>